<name>A0ACC2DUU3_DIPCM</name>
<dbReference type="EMBL" id="CM055095">
    <property type="protein sequence ID" value="KAJ7557903.1"/>
    <property type="molecule type" value="Genomic_DNA"/>
</dbReference>
<evidence type="ECO:0000313" key="2">
    <source>
        <dbReference type="Proteomes" id="UP001162992"/>
    </source>
</evidence>
<proteinExistence type="predicted"/>
<comment type="caution">
    <text evidence="1">The sequence shown here is derived from an EMBL/GenBank/DDBJ whole genome shotgun (WGS) entry which is preliminary data.</text>
</comment>
<organism evidence="1 2">
    <name type="scientific">Diphasiastrum complanatum</name>
    <name type="common">Issler's clubmoss</name>
    <name type="synonym">Lycopodium complanatum</name>
    <dbReference type="NCBI Taxonomy" id="34168"/>
    <lineage>
        <taxon>Eukaryota</taxon>
        <taxon>Viridiplantae</taxon>
        <taxon>Streptophyta</taxon>
        <taxon>Embryophyta</taxon>
        <taxon>Tracheophyta</taxon>
        <taxon>Lycopodiopsida</taxon>
        <taxon>Lycopodiales</taxon>
        <taxon>Lycopodiaceae</taxon>
        <taxon>Lycopodioideae</taxon>
        <taxon>Diphasiastrum</taxon>
    </lineage>
</organism>
<sequence length="352" mass="39782">MRSLIPLHLDLSPSALASEQWHLLRCSLPGQYLLKPMQVVSMPSKSRPENLKLYYFRDRHISNPRDIQNNCRCRRPMLAMDPTAFVQQRSDGPMPLQSCLWQIHSSTKEAYNDEFQTRSSGNEVRDEILKCYELVERLGRGAVYLGSARVEPDHAHFAQAIELGREVALLLNCTSWTGVGPGLMDAALKGALQAGKPVGGFKINNEGGKWMNSFRHPYLVAGTYLTCRFFSARKHGLVDAGVRSSLCDHTAFIALPGGIGTLDEAFEILTLIQLDRIGSKYPVPFLLMNYDGYYNHLISFLQTCEVRGTISDGEIDLLWRVCRNNSEALEYLADFYGINENERNFRETLQKI</sequence>
<gene>
    <name evidence="1" type="ORF">O6H91_04G014700</name>
</gene>
<reference evidence="2" key="1">
    <citation type="journal article" date="2024" name="Proc. Natl. Acad. Sci. U.S.A.">
        <title>Extraordinary preservation of gene collinearity over three hundred million years revealed in homosporous lycophytes.</title>
        <authorList>
            <person name="Li C."/>
            <person name="Wickell D."/>
            <person name="Kuo L.Y."/>
            <person name="Chen X."/>
            <person name="Nie B."/>
            <person name="Liao X."/>
            <person name="Peng D."/>
            <person name="Ji J."/>
            <person name="Jenkins J."/>
            <person name="Williams M."/>
            <person name="Shu S."/>
            <person name="Plott C."/>
            <person name="Barry K."/>
            <person name="Rajasekar S."/>
            <person name="Grimwood J."/>
            <person name="Han X."/>
            <person name="Sun S."/>
            <person name="Hou Z."/>
            <person name="He W."/>
            <person name="Dai G."/>
            <person name="Sun C."/>
            <person name="Schmutz J."/>
            <person name="Leebens-Mack J.H."/>
            <person name="Li F.W."/>
            <person name="Wang L."/>
        </authorList>
    </citation>
    <scope>NUCLEOTIDE SEQUENCE [LARGE SCALE GENOMIC DNA]</scope>
    <source>
        <strain evidence="2">cv. PW_Plant_1</strain>
    </source>
</reference>
<dbReference type="Proteomes" id="UP001162992">
    <property type="component" value="Chromosome 4"/>
</dbReference>
<accession>A0ACC2DUU3</accession>
<protein>
    <submittedName>
        <fullName evidence="1">Uncharacterized protein</fullName>
    </submittedName>
</protein>
<evidence type="ECO:0000313" key="1">
    <source>
        <dbReference type="EMBL" id="KAJ7557903.1"/>
    </source>
</evidence>
<keyword evidence="2" id="KW-1185">Reference proteome</keyword>